<dbReference type="CDD" id="cd03801">
    <property type="entry name" value="GT4_PimA-like"/>
    <property type="match status" value="1"/>
</dbReference>
<dbReference type="GO" id="GO:0016757">
    <property type="term" value="F:glycosyltransferase activity"/>
    <property type="evidence" value="ECO:0007669"/>
    <property type="project" value="InterPro"/>
</dbReference>
<feature type="domain" description="Glycosyl transferase family 1" evidence="2">
    <location>
        <begin position="177"/>
        <end position="342"/>
    </location>
</feature>
<proteinExistence type="predicted"/>
<name>A0A1V9FYG6_9BACT</name>
<dbReference type="Proteomes" id="UP000192796">
    <property type="component" value="Unassembled WGS sequence"/>
</dbReference>
<evidence type="ECO:0000256" key="1">
    <source>
        <dbReference type="SAM" id="MobiDB-lite"/>
    </source>
</evidence>
<dbReference type="AlphaFoldDB" id="A0A1V9FYG6"/>
<reference evidence="3 4" key="1">
    <citation type="submission" date="2016-03" db="EMBL/GenBank/DDBJ databases">
        <title>Niastella vici sp. nov., isolated from farmland soil.</title>
        <authorList>
            <person name="Chen L."/>
            <person name="Wang D."/>
            <person name="Yang S."/>
            <person name="Wang G."/>
        </authorList>
    </citation>
    <scope>NUCLEOTIDE SEQUENCE [LARGE SCALE GENOMIC DNA]</scope>
    <source>
        <strain evidence="3 4">DJ57</strain>
    </source>
</reference>
<organism evidence="3 4">
    <name type="scientific">Niastella vici</name>
    <dbReference type="NCBI Taxonomy" id="1703345"/>
    <lineage>
        <taxon>Bacteria</taxon>
        <taxon>Pseudomonadati</taxon>
        <taxon>Bacteroidota</taxon>
        <taxon>Chitinophagia</taxon>
        <taxon>Chitinophagales</taxon>
        <taxon>Chitinophagaceae</taxon>
        <taxon>Niastella</taxon>
    </lineage>
</organism>
<sequence length="382" mass="43165">MAQRILVGVPPKNHVLLSHDEIDGFTDLGYVCKPVPFSRNDSTAPKMLKLWGVIVKALNIVKQLYAFSPEFLYLNSRFEPVATTRDFITVLLIKLLYIHKVKIVIKTHGSDVSILQSRSFLFRHMVVPFVRKHVDVWFFLSSEEKELVRQYDPALARKIFITANIIDPARSEASLAFRKKYALDDSKFKVLFVGRIVREKGVFSLLESIPMLPCKDDCLFVFVGDGPDMKELRQRAESLQVMDYVRFTGFIPDQECDHFYANADMLAFPTFFNEGFPMALFKSIAAGLPVITTRIRAAKDYLTAPDNVLWVDGESAESVAKAISILYGDHALRKAMSANNRELAKKFTRLQVCTGMHEVMNSIGHAQPGPSARLVQSKPNGK</sequence>
<dbReference type="SUPFAM" id="SSF53756">
    <property type="entry name" value="UDP-Glycosyltransferase/glycogen phosphorylase"/>
    <property type="match status" value="1"/>
</dbReference>
<accession>A0A1V9FYG6</accession>
<dbReference type="STRING" id="1703345.A3860_23995"/>
<dbReference type="EMBL" id="LVYD01000045">
    <property type="protein sequence ID" value="OQP63411.1"/>
    <property type="molecule type" value="Genomic_DNA"/>
</dbReference>
<dbReference type="InterPro" id="IPR001296">
    <property type="entry name" value="Glyco_trans_1"/>
</dbReference>
<comment type="caution">
    <text evidence="3">The sequence shown here is derived from an EMBL/GenBank/DDBJ whole genome shotgun (WGS) entry which is preliminary data.</text>
</comment>
<dbReference type="Pfam" id="PF00534">
    <property type="entry name" value="Glycos_transf_1"/>
    <property type="match status" value="1"/>
</dbReference>
<dbReference type="PANTHER" id="PTHR45947">
    <property type="entry name" value="SULFOQUINOVOSYL TRANSFERASE SQD2"/>
    <property type="match status" value="1"/>
</dbReference>
<dbReference type="InterPro" id="IPR050194">
    <property type="entry name" value="Glycosyltransferase_grp1"/>
</dbReference>
<feature type="region of interest" description="Disordered" evidence="1">
    <location>
        <begin position="362"/>
        <end position="382"/>
    </location>
</feature>
<dbReference type="PANTHER" id="PTHR45947:SF3">
    <property type="entry name" value="SULFOQUINOVOSYL TRANSFERASE SQD2"/>
    <property type="match status" value="1"/>
</dbReference>
<evidence type="ECO:0000313" key="4">
    <source>
        <dbReference type="Proteomes" id="UP000192796"/>
    </source>
</evidence>
<evidence type="ECO:0000313" key="3">
    <source>
        <dbReference type="EMBL" id="OQP63411.1"/>
    </source>
</evidence>
<protein>
    <recommendedName>
        <fullName evidence="2">Glycosyl transferase family 1 domain-containing protein</fullName>
    </recommendedName>
</protein>
<dbReference type="Gene3D" id="3.40.50.2000">
    <property type="entry name" value="Glycogen Phosphorylase B"/>
    <property type="match status" value="2"/>
</dbReference>
<evidence type="ECO:0000259" key="2">
    <source>
        <dbReference type="Pfam" id="PF00534"/>
    </source>
</evidence>
<dbReference type="OrthoDB" id="7560678at2"/>
<gene>
    <name evidence="3" type="ORF">A3860_23995</name>
</gene>
<dbReference type="RefSeq" id="WP_081147673.1">
    <property type="nucleotide sequence ID" value="NZ_LVYD01000045.1"/>
</dbReference>
<keyword evidence="4" id="KW-1185">Reference proteome</keyword>